<dbReference type="Proteomes" id="UP000001025">
    <property type="component" value="Chromosome"/>
</dbReference>
<dbReference type="OrthoDB" id="573359at2"/>
<accession>Q7UFX2</accession>
<sequence>MTGSSGMIEGRIDNNVEAFVDLEIQLDDTTHTIAFLVDTGFNGFLSIPFRLVHQLGLPLSDVQQGVTADGRSSFFDTVELTVIWHGNPLTVQAQVLDEPLLGTRLLRGSKIEAAWIQGGMFQIELILDG</sequence>
<name>Q7UFX2_RHOBA</name>
<evidence type="ECO:0008006" key="3">
    <source>
        <dbReference type="Google" id="ProtNLM"/>
    </source>
</evidence>
<protein>
    <recommendedName>
        <fullName evidence="3">Clan AA aspartic protease</fullName>
    </recommendedName>
</protein>
<keyword evidence="2" id="KW-1185">Reference proteome</keyword>
<gene>
    <name evidence="1" type="ordered locus">RB8280</name>
</gene>
<dbReference type="AlphaFoldDB" id="Q7UFX2"/>
<proteinExistence type="predicted"/>
<dbReference type="InParanoid" id="Q7UFX2"/>
<reference evidence="1 2" key="1">
    <citation type="journal article" date="2003" name="Proc. Natl. Acad. Sci. U.S.A.">
        <title>Complete genome sequence of the marine planctomycete Pirellula sp. strain 1.</title>
        <authorList>
            <person name="Gloeckner F.O."/>
            <person name="Kube M."/>
            <person name="Bauer M."/>
            <person name="Teeling H."/>
            <person name="Lombardot T."/>
            <person name="Ludwig W."/>
            <person name="Gade D."/>
            <person name="Beck A."/>
            <person name="Borzym K."/>
            <person name="Heitmann K."/>
            <person name="Rabus R."/>
            <person name="Schlesner H."/>
            <person name="Amann R."/>
            <person name="Reinhardt R."/>
        </authorList>
    </citation>
    <scope>NUCLEOTIDE SEQUENCE [LARGE SCALE GENOMIC DNA]</scope>
    <source>
        <strain evidence="2">DSM 10527 / NCIMB 13988 / SH1</strain>
    </source>
</reference>
<dbReference type="KEGG" id="rba:RB8280"/>
<dbReference type="EnsemblBacteria" id="CAD78557">
    <property type="protein sequence ID" value="CAD78557"/>
    <property type="gene ID" value="RB8280"/>
</dbReference>
<organism evidence="1 2">
    <name type="scientific">Rhodopirellula baltica (strain DSM 10527 / NCIMB 13988 / SH1)</name>
    <dbReference type="NCBI Taxonomy" id="243090"/>
    <lineage>
        <taxon>Bacteria</taxon>
        <taxon>Pseudomonadati</taxon>
        <taxon>Planctomycetota</taxon>
        <taxon>Planctomycetia</taxon>
        <taxon>Pirellulales</taxon>
        <taxon>Pirellulaceae</taxon>
        <taxon>Rhodopirellula</taxon>
    </lineage>
</organism>
<dbReference type="InterPro" id="IPR022274">
    <property type="entry name" value="Peptidase_asp_AF0612"/>
</dbReference>
<dbReference type="NCBIfam" id="TIGR03698">
    <property type="entry name" value="clan_AA_DTGF"/>
    <property type="match status" value="1"/>
</dbReference>
<dbReference type="HOGENOM" id="CLU_149987_0_0_0"/>
<evidence type="ECO:0000313" key="1">
    <source>
        <dbReference type="EMBL" id="CAD78557.1"/>
    </source>
</evidence>
<dbReference type="eggNOG" id="COG5550">
    <property type="taxonomic scope" value="Bacteria"/>
</dbReference>
<dbReference type="EMBL" id="BX294147">
    <property type="protein sequence ID" value="CAD78557.1"/>
    <property type="molecule type" value="Genomic_DNA"/>
</dbReference>
<dbReference type="PATRIC" id="fig|243090.15.peg.3989"/>
<dbReference type="STRING" id="243090.RB8280"/>
<evidence type="ECO:0000313" key="2">
    <source>
        <dbReference type="Proteomes" id="UP000001025"/>
    </source>
</evidence>